<dbReference type="AlphaFoldDB" id="A0A9W9F6P0"/>
<comment type="function">
    <text evidence="2">Plays an essential role in initiation of the G0 program by preventing the degradation of specific nutrient-regulated mRNAs via the 5'-3' mRNA decay pathway.</text>
</comment>
<dbReference type="InterPro" id="IPR006760">
    <property type="entry name" value="Endosulphine"/>
</dbReference>
<sequence>MQPGGNESYAEPLSESEKRHFSKYGKVPRGGAFGQKPKGRTYFDSGDFALAAAHRVTDNGAIQTGSAHPHRESISHPFAPIPAASNVDKDANEDLHRKSESPEKSPLLQHTNMEDERPVSEEEKYNHISH</sequence>
<evidence type="ECO:0000256" key="3">
    <source>
        <dbReference type="SAM" id="MobiDB-lite"/>
    </source>
</evidence>
<gene>
    <name evidence="4" type="ORF">N7456_010469</name>
</gene>
<keyword evidence="5" id="KW-1185">Reference proteome</keyword>
<dbReference type="OrthoDB" id="5949865at2759"/>
<feature type="compositionally biased region" description="Basic and acidic residues" evidence="3">
    <location>
        <begin position="112"/>
        <end position="130"/>
    </location>
</feature>
<comment type="caution">
    <text evidence="4">The sequence shown here is derived from an EMBL/GenBank/DDBJ whole genome shotgun (WGS) entry which is preliminary data.</text>
</comment>
<dbReference type="EMBL" id="JAPQKH010000006">
    <property type="protein sequence ID" value="KAJ5094608.1"/>
    <property type="molecule type" value="Genomic_DNA"/>
</dbReference>
<evidence type="ECO:0000313" key="4">
    <source>
        <dbReference type="EMBL" id="KAJ5094608.1"/>
    </source>
</evidence>
<reference evidence="4" key="2">
    <citation type="journal article" date="2023" name="IMA Fungus">
        <title>Comparative genomic study of the Penicillium genus elucidates a diverse pangenome and 15 lateral gene transfer events.</title>
        <authorList>
            <person name="Petersen C."/>
            <person name="Sorensen T."/>
            <person name="Nielsen M.R."/>
            <person name="Sondergaard T.E."/>
            <person name="Sorensen J.L."/>
            <person name="Fitzpatrick D.A."/>
            <person name="Frisvad J.C."/>
            <person name="Nielsen K.L."/>
        </authorList>
    </citation>
    <scope>NUCLEOTIDE SEQUENCE</scope>
    <source>
        <strain evidence="4">IBT 30069</strain>
    </source>
</reference>
<proteinExistence type="inferred from homology"/>
<comment type="similarity">
    <text evidence="1 2">Belongs to the endosulfine family.</text>
</comment>
<evidence type="ECO:0000256" key="1">
    <source>
        <dbReference type="ARBA" id="ARBA00010520"/>
    </source>
</evidence>
<dbReference type="Pfam" id="PF04667">
    <property type="entry name" value="Endosulfine"/>
    <property type="match status" value="1"/>
</dbReference>
<dbReference type="Proteomes" id="UP001149165">
    <property type="component" value="Unassembled WGS sequence"/>
</dbReference>
<feature type="compositionally biased region" description="Basic and acidic residues" evidence="3">
    <location>
        <begin position="87"/>
        <end position="103"/>
    </location>
</feature>
<name>A0A9W9F6P0_9EURO</name>
<accession>A0A9W9F6P0</accession>
<feature type="region of interest" description="Disordered" evidence="3">
    <location>
        <begin position="60"/>
        <end position="130"/>
    </location>
</feature>
<evidence type="ECO:0000256" key="2">
    <source>
        <dbReference type="RuleBase" id="RU363120"/>
    </source>
</evidence>
<feature type="region of interest" description="Disordered" evidence="3">
    <location>
        <begin position="1"/>
        <end position="38"/>
    </location>
</feature>
<evidence type="ECO:0000313" key="5">
    <source>
        <dbReference type="Proteomes" id="UP001149165"/>
    </source>
</evidence>
<reference evidence="4" key="1">
    <citation type="submission" date="2022-11" db="EMBL/GenBank/DDBJ databases">
        <authorList>
            <person name="Petersen C."/>
        </authorList>
    </citation>
    <scope>NUCLEOTIDE SEQUENCE</scope>
    <source>
        <strain evidence="4">IBT 30069</strain>
    </source>
</reference>
<protein>
    <recommendedName>
        <fullName evidence="2">mRNA stability protein</fullName>
    </recommendedName>
</protein>
<organism evidence="4 5">
    <name type="scientific">Penicillium angulare</name>
    <dbReference type="NCBI Taxonomy" id="116970"/>
    <lineage>
        <taxon>Eukaryota</taxon>
        <taxon>Fungi</taxon>
        <taxon>Dikarya</taxon>
        <taxon>Ascomycota</taxon>
        <taxon>Pezizomycotina</taxon>
        <taxon>Eurotiomycetes</taxon>
        <taxon>Eurotiomycetidae</taxon>
        <taxon>Eurotiales</taxon>
        <taxon>Aspergillaceae</taxon>
        <taxon>Penicillium</taxon>
    </lineage>
</organism>